<feature type="region of interest" description="Disordered" evidence="1">
    <location>
        <begin position="280"/>
        <end position="303"/>
    </location>
</feature>
<accession>A0A9P0BW69</accession>
<protein>
    <recommendedName>
        <fullName evidence="5">Protein Wnt</fullName>
    </recommendedName>
</protein>
<reference evidence="3" key="1">
    <citation type="submission" date="2021-12" db="EMBL/GenBank/DDBJ databases">
        <authorList>
            <person name="King R."/>
        </authorList>
    </citation>
    <scope>NUCLEOTIDE SEQUENCE</scope>
</reference>
<evidence type="ECO:0000256" key="2">
    <source>
        <dbReference type="SAM" id="SignalP"/>
    </source>
</evidence>
<dbReference type="AlphaFoldDB" id="A0A9P0BW69"/>
<dbReference type="EMBL" id="LR824026">
    <property type="protein sequence ID" value="CAH0597198.1"/>
    <property type="molecule type" value="Genomic_DNA"/>
</dbReference>
<feature type="chain" id="PRO_5040494662" description="Protein Wnt" evidence="2">
    <location>
        <begin position="21"/>
        <end position="626"/>
    </location>
</feature>
<dbReference type="Proteomes" id="UP001154114">
    <property type="component" value="Chromosome 23"/>
</dbReference>
<evidence type="ECO:0000313" key="3">
    <source>
        <dbReference type="EMBL" id="CAH0597198.1"/>
    </source>
</evidence>
<proteinExistence type="predicted"/>
<feature type="compositionally biased region" description="Polar residues" evidence="1">
    <location>
        <begin position="280"/>
        <end position="293"/>
    </location>
</feature>
<evidence type="ECO:0000256" key="1">
    <source>
        <dbReference type="SAM" id="MobiDB-lite"/>
    </source>
</evidence>
<keyword evidence="4" id="KW-1185">Reference proteome</keyword>
<evidence type="ECO:0008006" key="5">
    <source>
        <dbReference type="Google" id="ProtNLM"/>
    </source>
</evidence>
<evidence type="ECO:0000313" key="4">
    <source>
        <dbReference type="Proteomes" id="UP001154114"/>
    </source>
</evidence>
<dbReference type="OrthoDB" id="7486254at2759"/>
<sequence>MRADVVLILLVTVVRDGCYGYYQMDYSEEDAIDFYDMYDSDVVTTPLLTTTETQSDIHARIRRFGQYGYSEVPIDRAILDPVPITPTLSSIPEFIVTRSNRHKDNEMRNLNPEEVEEIKSAIRDMLKGHEVEKVDTTPILYEDRAEYEQFEDKTDKTTDRTPDRTESLLESLYTTITTSIITIVNPGIQWKPERLSEVTEDQNKNVPVSLSGKRIHAHRAGGSGEENEDYLLQGHQAKTTFKADSYDYGSMERTSTLVQNLTLFPTAAATVAAEEPVVTHYTTTPSPPNSQLLGNGDEGGGNSGGFVGRSGEGAYNKIVGPVLLVPEFAPKLHLNMTQVRSRQFAPTFNGTGYINGTILRTLSPNFTDKVHLQGELKGARQGAPSTRAPVMDIDAIIAIIANLTYDYEWNLTEQFNKTLLEHGVPTCPTPSTISTTTTTPPAYDFANTSVVSKCFVCGLKTPGIPRGAQCSDAFAGDFLPLTPVDARAKGQIAKFRKYCRFLDVHNYVENPSEVRSIYGRFTGGCAVRWTDLSGVYTQRTCRNRFQPVMGRHFASKRMAKLELALVNVEDGCIITPMASLLALSRGISLYARFHACVCTGSWCNKAIRVQHWKVYWTMLLHWFFNR</sequence>
<gene>
    <name evidence="3" type="ORF">CINC_LOCUS7659</name>
</gene>
<organism evidence="3 4">
    <name type="scientific">Chrysodeixis includens</name>
    <name type="common">Soybean looper</name>
    <name type="synonym">Pseudoplusia includens</name>
    <dbReference type="NCBI Taxonomy" id="689277"/>
    <lineage>
        <taxon>Eukaryota</taxon>
        <taxon>Metazoa</taxon>
        <taxon>Ecdysozoa</taxon>
        <taxon>Arthropoda</taxon>
        <taxon>Hexapoda</taxon>
        <taxon>Insecta</taxon>
        <taxon>Pterygota</taxon>
        <taxon>Neoptera</taxon>
        <taxon>Endopterygota</taxon>
        <taxon>Lepidoptera</taxon>
        <taxon>Glossata</taxon>
        <taxon>Ditrysia</taxon>
        <taxon>Noctuoidea</taxon>
        <taxon>Noctuidae</taxon>
        <taxon>Plusiinae</taxon>
        <taxon>Chrysodeixis</taxon>
    </lineage>
</organism>
<feature type="signal peptide" evidence="2">
    <location>
        <begin position="1"/>
        <end position="20"/>
    </location>
</feature>
<keyword evidence="2" id="KW-0732">Signal</keyword>
<name>A0A9P0BW69_CHRIL</name>